<accession>A0ABU5SB35</accession>
<evidence type="ECO:0000259" key="1">
    <source>
        <dbReference type="Pfam" id="PF01609"/>
    </source>
</evidence>
<comment type="caution">
    <text evidence="2">The sequence shown here is derived from an EMBL/GenBank/DDBJ whole genome shotgun (WGS) entry which is preliminary data.</text>
</comment>
<feature type="domain" description="Transposase IS4-like" evidence="1">
    <location>
        <begin position="9"/>
        <end position="158"/>
    </location>
</feature>
<name>A0ABU5SB35_9BACT</name>
<dbReference type="PANTHER" id="PTHR33258">
    <property type="entry name" value="TRANSPOSASE INSL FOR INSERTION SEQUENCE ELEMENT IS186A-RELATED"/>
    <property type="match status" value="1"/>
</dbReference>
<dbReference type="RefSeq" id="WP_323698986.1">
    <property type="nucleotide sequence ID" value="NZ_JAYGIL010000039.1"/>
</dbReference>
<dbReference type="Pfam" id="PF01609">
    <property type="entry name" value="DDE_Tnp_1"/>
    <property type="match status" value="1"/>
</dbReference>
<evidence type="ECO:0000313" key="2">
    <source>
        <dbReference type="EMBL" id="MEA5405581.1"/>
    </source>
</evidence>
<dbReference type="PANTHER" id="PTHR33258:SF1">
    <property type="entry name" value="TRANSPOSASE INSL FOR INSERTION SEQUENCE ELEMENT IS186A-RELATED"/>
    <property type="match status" value="1"/>
</dbReference>
<proteinExistence type="predicted"/>
<dbReference type="InterPro" id="IPR012337">
    <property type="entry name" value="RNaseH-like_sf"/>
</dbReference>
<dbReference type="SUPFAM" id="SSF53098">
    <property type="entry name" value="Ribonuclease H-like"/>
    <property type="match status" value="1"/>
</dbReference>
<dbReference type="Proteomes" id="UP001303899">
    <property type="component" value="Unassembled WGS sequence"/>
</dbReference>
<organism evidence="2 3">
    <name type="scientific">Arcicella gelida</name>
    <dbReference type="NCBI Taxonomy" id="2984195"/>
    <lineage>
        <taxon>Bacteria</taxon>
        <taxon>Pseudomonadati</taxon>
        <taxon>Bacteroidota</taxon>
        <taxon>Cytophagia</taxon>
        <taxon>Cytophagales</taxon>
        <taxon>Flectobacillaceae</taxon>
        <taxon>Arcicella</taxon>
    </lineage>
</organism>
<dbReference type="EMBL" id="JAYGIL010000039">
    <property type="protein sequence ID" value="MEA5405581.1"/>
    <property type="molecule type" value="Genomic_DNA"/>
</dbReference>
<gene>
    <name evidence="2" type="ORF">VB776_21755</name>
</gene>
<protein>
    <submittedName>
        <fullName evidence="2">Transposase</fullName>
    </submittedName>
</protein>
<keyword evidence="3" id="KW-1185">Reference proteome</keyword>
<evidence type="ECO:0000313" key="3">
    <source>
        <dbReference type="Proteomes" id="UP001303899"/>
    </source>
</evidence>
<reference evidence="2 3" key="1">
    <citation type="submission" date="2023-12" db="EMBL/GenBank/DDBJ databases">
        <title>Novel species of the genus Arcicella isolated from rivers.</title>
        <authorList>
            <person name="Lu H."/>
        </authorList>
    </citation>
    <scope>NUCLEOTIDE SEQUENCE [LARGE SCALE GENOMIC DNA]</scope>
    <source>
        <strain evidence="2 3">DC2W</strain>
    </source>
</reference>
<sequence length="212" mass="24668">MFSKYSIAPTIYLMDRNYPSLKKMIDIPLAGNSYVIRCKSVFCPEVVDFVNPNEEDAILTLKITNKRIHNTFFKTLSKVPDEVQTRVVRILFPTREYEYLLTNTDFTIEELAYLYQLRWRVEGYYCVLKEKMQLENFSSKTVEGVKQDFFVKILTSNIASLLIADAQSQLDQEQKVSNKYAYQINQNVALGIIKNEIITLLMNQSLNMEPDS</sequence>
<dbReference type="InterPro" id="IPR002559">
    <property type="entry name" value="Transposase_11"/>
</dbReference>